<accession>A0AAV1RB70</accession>
<evidence type="ECO:0000313" key="2">
    <source>
        <dbReference type="Proteomes" id="UP001314170"/>
    </source>
</evidence>
<protein>
    <submittedName>
        <fullName evidence="1">Uncharacterized protein</fullName>
    </submittedName>
</protein>
<organism evidence="1 2">
    <name type="scientific">Dovyalis caffra</name>
    <dbReference type="NCBI Taxonomy" id="77055"/>
    <lineage>
        <taxon>Eukaryota</taxon>
        <taxon>Viridiplantae</taxon>
        <taxon>Streptophyta</taxon>
        <taxon>Embryophyta</taxon>
        <taxon>Tracheophyta</taxon>
        <taxon>Spermatophyta</taxon>
        <taxon>Magnoliopsida</taxon>
        <taxon>eudicotyledons</taxon>
        <taxon>Gunneridae</taxon>
        <taxon>Pentapetalae</taxon>
        <taxon>rosids</taxon>
        <taxon>fabids</taxon>
        <taxon>Malpighiales</taxon>
        <taxon>Salicaceae</taxon>
        <taxon>Flacourtieae</taxon>
        <taxon>Dovyalis</taxon>
    </lineage>
</organism>
<gene>
    <name evidence="1" type="ORF">DCAF_LOCUS8410</name>
</gene>
<dbReference type="Proteomes" id="UP001314170">
    <property type="component" value="Unassembled WGS sequence"/>
</dbReference>
<dbReference type="AlphaFoldDB" id="A0AAV1RB70"/>
<evidence type="ECO:0000313" key="1">
    <source>
        <dbReference type="EMBL" id="CAK7331326.1"/>
    </source>
</evidence>
<reference evidence="1 2" key="1">
    <citation type="submission" date="2024-01" db="EMBL/GenBank/DDBJ databases">
        <authorList>
            <person name="Waweru B."/>
        </authorList>
    </citation>
    <scope>NUCLEOTIDE SEQUENCE [LARGE SCALE GENOMIC DNA]</scope>
</reference>
<sequence>MAISQYSRTVVARPLDIVHSAGPMTGAVASYRLDWWDPVGVSHRIPQFLLRNALGPDGSNAVVSNACVPASAPHSTYCFPPLFIQIIQSIHRHHYLDSD</sequence>
<comment type="caution">
    <text evidence="1">The sequence shown here is derived from an EMBL/GenBank/DDBJ whole genome shotgun (WGS) entry which is preliminary data.</text>
</comment>
<keyword evidence="2" id="KW-1185">Reference proteome</keyword>
<name>A0AAV1RB70_9ROSI</name>
<proteinExistence type="predicted"/>
<dbReference type="EMBL" id="CAWUPB010000913">
    <property type="protein sequence ID" value="CAK7331326.1"/>
    <property type="molecule type" value="Genomic_DNA"/>
</dbReference>